<name>A0A3N0YCA0_ANAGA</name>
<accession>A0A3N0YCA0</accession>
<sequence length="202" mass="22846">MRVSVKIGLNNERAVFQLCPINLPIHMRSKMETGGADGAAWRSAVARLLHHRLSRHERSKISCPCSLPVMTWFSSQPSVIFLSDACLREREREKRVEDKGALVSSARDQLTDLIGSGRFEPYGLSALSRADRGWPVPSGSDRSDSLQVNDLLSVIPRNKTVSQSGRKRVRRCSEFVLVQVVFLQYLQCWIIQWPDLKATLEK</sequence>
<dbReference type="EMBL" id="RJVU01047220">
    <property type="protein sequence ID" value="ROL43724.1"/>
    <property type="molecule type" value="Genomic_DNA"/>
</dbReference>
<dbReference type="AlphaFoldDB" id="A0A3N0YCA0"/>
<dbReference type="Proteomes" id="UP000281406">
    <property type="component" value="Unassembled WGS sequence"/>
</dbReference>
<evidence type="ECO:0000313" key="2">
    <source>
        <dbReference type="Proteomes" id="UP000281406"/>
    </source>
</evidence>
<evidence type="ECO:0000313" key="1">
    <source>
        <dbReference type="EMBL" id="ROL43724.1"/>
    </source>
</evidence>
<protein>
    <submittedName>
        <fullName evidence="1">Uncharacterized protein</fullName>
    </submittedName>
</protein>
<gene>
    <name evidence="1" type="ORF">DPX16_4558</name>
</gene>
<reference evidence="1 2" key="1">
    <citation type="submission" date="2018-10" db="EMBL/GenBank/DDBJ databases">
        <title>Genome assembly for a Yunnan-Guizhou Plateau 3E fish, Anabarilius grahami (Regan), and its evolutionary and genetic applications.</title>
        <authorList>
            <person name="Jiang W."/>
        </authorList>
    </citation>
    <scope>NUCLEOTIDE SEQUENCE [LARGE SCALE GENOMIC DNA]</scope>
    <source>
        <strain evidence="1">AG-KIZ</strain>
        <tissue evidence="1">Muscle</tissue>
    </source>
</reference>
<proteinExistence type="predicted"/>
<organism evidence="1 2">
    <name type="scientific">Anabarilius grahami</name>
    <name type="common">Kanglang fish</name>
    <name type="synonym">Barilius grahami</name>
    <dbReference type="NCBI Taxonomy" id="495550"/>
    <lineage>
        <taxon>Eukaryota</taxon>
        <taxon>Metazoa</taxon>
        <taxon>Chordata</taxon>
        <taxon>Craniata</taxon>
        <taxon>Vertebrata</taxon>
        <taxon>Euteleostomi</taxon>
        <taxon>Actinopterygii</taxon>
        <taxon>Neopterygii</taxon>
        <taxon>Teleostei</taxon>
        <taxon>Ostariophysi</taxon>
        <taxon>Cypriniformes</taxon>
        <taxon>Xenocyprididae</taxon>
        <taxon>Xenocypridinae</taxon>
        <taxon>Xenocypridinae incertae sedis</taxon>
        <taxon>Anabarilius</taxon>
    </lineage>
</organism>
<comment type="caution">
    <text evidence="1">The sequence shown here is derived from an EMBL/GenBank/DDBJ whole genome shotgun (WGS) entry which is preliminary data.</text>
</comment>
<keyword evidence="2" id="KW-1185">Reference proteome</keyword>